<keyword evidence="3" id="KW-0217">Developmental protein</keyword>
<proteinExistence type="inferred from homology"/>
<dbReference type="InterPro" id="IPR015720">
    <property type="entry name" value="Emp24-like"/>
</dbReference>
<dbReference type="Pfam" id="PF01105">
    <property type="entry name" value="EMP24_GP25L"/>
    <property type="match status" value="1"/>
</dbReference>
<dbReference type="PROSITE" id="PS50866">
    <property type="entry name" value="GOLD"/>
    <property type="match status" value="1"/>
</dbReference>
<evidence type="ECO:0000313" key="12">
    <source>
        <dbReference type="EMBL" id="EDS31135.1"/>
    </source>
</evidence>
<evidence type="ECO:0000256" key="5">
    <source>
        <dbReference type="ARBA" id="ARBA00022729"/>
    </source>
</evidence>
<evidence type="ECO:0000256" key="3">
    <source>
        <dbReference type="ARBA" id="ARBA00022473"/>
    </source>
</evidence>
<dbReference type="VEuPathDB" id="VectorBase:CQUJHB004078"/>
<feature type="transmembrane region" description="Helical" evidence="10">
    <location>
        <begin position="197"/>
        <end position="218"/>
    </location>
</feature>
<dbReference type="SUPFAM" id="SSF101576">
    <property type="entry name" value="Supernatant protein factor (SPF), C-terminal domain"/>
    <property type="match status" value="1"/>
</dbReference>
<name>B0WMQ0_CULQU</name>
<keyword evidence="5" id="KW-0732">Signal</keyword>
<keyword evidence="6 10" id="KW-1133">Transmembrane helix</keyword>
<feature type="transmembrane region" description="Helical" evidence="10">
    <location>
        <begin position="6"/>
        <end position="30"/>
    </location>
</feature>
<dbReference type="KEGG" id="cqu:CpipJ_CPIJ008433"/>
<evidence type="ECO:0000256" key="9">
    <source>
        <dbReference type="RuleBase" id="RU003827"/>
    </source>
</evidence>
<dbReference type="HOGENOM" id="CLU_066963_0_1_1"/>
<keyword evidence="7 10" id="KW-0472">Membrane</keyword>
<feature type="domain" description="GOLD" evidence="11">
    <location>
        <begin position="43"/>
        <end position="127"/>
    </location>
</feature>
<organism>
    <name type="scientific">Culex quinquefasciatus</name>
    <name type="common">Southern house mosquito</name>
    <name type="synonym">Culex pungens</name>
    <dbReference type="NCBI Taxonomy" id="7176"/>
    <lineage>
        <taxon>Eukaryota</taxon>
        <taxon>Metazoa</taxon>
        <taxon>Ecdysozoa</taxon>
        <taxon>Arthropoda</taxon>
        <taxon>Hexapoda</taxon>
        <taxon>Insecta</taxon>
        <taxon>Pterygota</taxon>
        <taxon>Neoptera</taxon>
        <taxon>Endopterygota</taxon>
        <taxon>Diptera</taxon>
        <taxon>Nematocera</taxon>
        <taxon>Culicoidea</taxon>
        <taxon>Culicidae</taxon>
        <taxon>Culicinae</taxon>
        <taxon>Culicini</taxon>
        <taxon>Culex</taxon>
        <taxon>Culex</taxon>
    </lineage>
</organism>
<evidence type="ECO:0000256" key="1">
    <source>
        <dbReference type="ARBA" id="ARBA00004479"/>
    </source>
</evidence>
<dbReference type="SMART" id="SM01190">
    <property type="entry name" value="EMP24_GP25L"/>
    <property type="match status" value="1"/>
</dbReference>
<dbReference type="Proteomes" id="UP000002320">
    <property type="component" value="Unassembled WGS sequence"/>
</dbReference>
<dbReference type="STRING" id="7176.B0WMQ0"/>
<evidence type="ECO:0000256" key="2">
    <source>
        <dbReference type="ARBA" id="ARBA00007104"/>
    </source>
</evidence>
<evidence type="ECO:0000313" key="14">
    <source>
        <dbReference type="Proteomes" id="UP000002320"/>
    </source>
</evidence>
<dbReference type="OrthoDB" id="5976732at2759"/>
<dbReference type="GO" id="GO:0016020">
    <property type="term" value="C:membrane"/>
    <property type="evidence" value="ECO:0007669"/>
    <property type="project" value="UniProtKB-SubCell"/>
</dbReference>
<evidence type="ECO:0000256" key="4">
    <source>
        <dbReference type="ARBA" id="ARBA00022692"/>
    </source>
</evidence>
<evidence type="ECO:0000256" key="10">
    <source>
        <dbReference type="SAM" id="Phobius"/>
    </source>
</evidence>
<dbReference type="eggNOG" id="KOG3287">
    <property type="taxonomic scope" value="Eukaryota"/>
</dbReference>
<sequence length="236" mass="27394">MGLRAIFWSPLVNWLLSVLFATLLPGILCLQKEMTIIIAPGGKDCFHENGIAGQMVDLEYQVIDGSHGDLDISFDLTDSSGRLIFADYKKSDNIHRYKLPQDTELTFCFNNEFSRMNSKTVFFEIIIEREDEDAGWSNFDILEGLSPEEFYDMKVQDIEDIIKRVRNNLTKARQFQDMLRSHEARDRNMAEENYFKVNAWSFFQIIIMLGVGFCQVVMVKSLFDTESKAHKLWSKM</sequence>
<dbReference type="PANTHER" id="PTHR22811">
    <property type="entry name" value="TRANSMEMBRANE EMP24 DOMAIN-CONTAINING PROTEIN"/>
    <property type="match status" value="1"/>
</dbReference>
<evidence type="ECO:0000259" key="11">
    <source>
        <dbReference type="PROSITE" id="PS50866"/>
    </source>
</evidence>
<dbReference type="GO" id="GO:0012505">
    <property type="term" value="C:endomembrane system"/>
    <property type="evidence" value="ECO:0007669"/>
    <property type="project" value="UniProtKB-SubCell"/>
</dbReference>
<evidence type="ECO:0000256" key="7">
    <source>
        <dbReference type="ARBA" id="ARBA00023136"/>
    </source>
</evidence>
<comment type="subcellular location">
    <subcellularLocation>
        <location evidence="8">Endomembrane system</location>
        <topology evidence="8">Single-pass membrane protein</topology>
    </subcellularLocation>
    <subcellularLocation>
        <location evidence="1 9">Membrane</location>
        <topology evidence="1 9">Single-pass type I membrane protein</topology>
    </subcellularLocation>
</comment>
<keyword evidence="14" id="KW-1185">Reference proteome</keyword>
<protein>
    <submittedName>
        <fullName evidence="12">Transmembrane emp24 domain-containing protein 1</fullName>
    </submittedName>
</protein>
<accession>B0WMQ0</accession>
<dbReference type="AlphaFoldDB" id="B0WMQ0"/>
<gene>
    <name evidence="13" type="primary">6040601</name>
    <name evidence="12" type="ORF">CpipJ_CPIJ008433</name>
</gene>
<reference evidence="12" key="1">
    <citation type="submission" date="2007-03" db="EMBL/GenBank/DDBJ databases">
        <title>Annotation of Culex pipiens quinquefasciatus.</title>
        <authorList>
            <consortium name="The Broad Institute Genome Sequencing Platform"/>
            <person name="Atkinson P.W."/>
            <person name="Hemingway J."/>
            <person name="Christensen B.M."/>
            <person name="Higgs S."/>
            <person name="Kodira C."/>
            <person name="Hannick L."/>
            <person name="Megy K."/>
            <person name="O'Leary S."/>
            <person name="Pearson M."/>
            <person name="Haas B.J."/>
            <person name="Mauceli E."/>
            <person name="Wortman J.R."/>
            <person name="Lee N.H."/>
            <person name="Guigo R."/>
            <person name="Stanke M."/>
            <person name="Alvarado L."/>
            <person name="Amedeo P."/>
            <person name="Antoine C.H."/>
            <person name="Arensburger P."/>
            <person name="Bidwell S.L."/>
            <person name="Crawford M."/>
            <person name="Camaro F."/>
            <person name="Devon K."/>
            <person name="Engels R."/>
            <person name="Hammond M."/>
            <person name="Howarth C."/>
            <person name="Koehrsen M."/>
            <person name="Lawson D."/>
            <person name="Montgomery P."/>
            <person name="Nene V."/>
            <person name="Nusbaum C."/>
            <person name="Puiu D."/>
            <person name="Romero-Severson J."/>
            <person name="Severson D.W."/>
            <person name="Shumway M."/>
            <person name="Sisk P."/>
            <person name="Stolte C."/>
            <person name="Zeng Q."/>
            <person name="Eisenstadt E."/>
            <person name="Fraser-Liggett C."/>
            <person name="Strausberg R."/>
            <person name="Galagan J."/>
            <person name="Birren B."/>
            <person name="Collins F.H."/>
        </authorList>
    </citation>
    <scope>NUCLEOTIDE SEQUENCE [LARGE SCALE GENOMIC DNA]</scope>
    <source>
        <strain evidence="12">JHB</strain>
    </source>
</reference>
<dbReference type="InterPro" id="IPR036598">
    <property type="entry name" value="GOLD_dom_sf"/>
</dbReference>
<evidence type="ECO:0000313" key="13">
    <source>
        <dbReference type="EnsemblMetazoa" id="CPIJ008433-PA"/>
    </source>
</evidence>
<evidence type="ECO:0000256" key="8">
    <source>
        <dbReference type="ARBA" id="ARBA00037847"/>
    </source>
</evidence>
<dbReference type="VEuPathDB" id="VectorBase:CPIJ008433"/>
<evidence type="ECO:0000256" key="6">
    <source>
        <dbReference type="ARBA" id="ARBA00022989"/>
    </source>
</evidence>
<dbReference type="InParanoid" id="B0WMQ0"/>
<dbReference type="InterPro" id="IPR009038">
    <property type="entry name" value="GOLD_dom"/>
</dbReference>
<dbReference type="EnsemblMetazoa" id="CPIJ008433-RA">
    <property type="protein sequence ID" value="CPIJ008433-PA"/>
    <property type="gene ID" value="CPIJ008433"/>
</dbReference>
<dbReference type="FunCoup" id="B0WMQ0">
    <property type="interactions" value="869"/>
</dbReference>
<reference evidence="13" key="2">
    <citation type="submission" date="2021-02" db="UniProtKB">
        <authorList>
            <consortium name="EnsemblMetazoa"/>
        </authorList>
    </citation>
    <scope>IDENTIFICATION</scope>
    <source>
        <strain evidence="13">JHB</strain>
    </source>
</reference>
<comment type="similarity">
    <text evidence="2 9">Belongs to the EMP24/GP25L family.</text>
</comment>
<dbReference type="EMBL" id="DS232000">
    <property type="protein sequence ID" value="EDS31135.1"/>
    <property type="molecule type" value="Genomic_DNA"/>
</dbReference>
<dbReference type="OMA" id="HTXESIN"/>
<keyword evidence="4 9" id="KW-0812">Transmembrane</keyword>